<reference evidence="1 2" key="2">
    <citation type="journal article" date="2022" name="Mol. Biol. Evol.">
        <title>Comparative Genomics Reveals Insights into the Divergent Evolution of Astigmatic Mites and Household Pest Adaptations.</title>
        <authorList>
            <person name="Xiong Q."/>
            <person name="Wan A.T."/>
            <person name="Liu X."/>
            <person name="Fung C.S."/>
            <person name="Xiao X."/>
            <person name="Malainual N."/>
            <person name="Hou J."/>
            <person name="Wang L."/>
            <person name="Wang M."/>
            <person name="Yang K.Y."/>
            <person name="Cui Y."/>
            <person name="Leung E.L."/>
            <person name="Nong W."/>
            <person name="Shin S.K."/>
            <person name="Au S.W."/>
            <person name="Jeong K.Y."/>
            <person name="Chew F.T."/>
            <person name="Hui J.H."/>
            <person name="Leung T.F."/>
            <person name="Tungtrongchitr A."/>
            <person name="Zhong N."/>
            <person name="Liu Z."/>
            <person name="Tsui S.K."/>
        </authorList>
    </citation>
    <scope>NUCLEOTIDE SEQUENCE [LARGE SCALE GENOMIC DNA]</scope>
    <source>
        <strain evidence="1">Derp</strain>
    </source>
</reference>
<dbReference type="Proteomes" id="UP000887458">
    <property type="component" value="Unassembled WGS sequence"/>
</dbReference>
<organism evidence="1 2">
    <name type="scientific">Dermatophagoides pteronyssinus</name>
    <name type="common">European house dust mite</name>
    <dbReference type="NCBI Taxonomy" id="6956"/>
    <lineage>
        <taxon>Eukaryota</taxon>
        <taxon>Metazoa</taxon>
        <taxon>Ecdysozoa</taxon>
        <taxon>Arthropoda</taxon>
        <taxon>Chelicerata</taxon>
        <taxon>Arachnida</taxon>
        <taxon>Acari</taxon>
        <taxon>Acariformes</taxon>
        <taxon>Sarcoptiformes</taxon>
        <taxon>Astigmata</taxon>
        <taxon>Psoroptidia</taxon>
        <taxon>Analgoidea</taxon>
        <taxon>Pyroglyphidae</taxon>
        <taxon>Dermatophagoidinae</taxon>
        <taxon>Dermatophagoides</taxon>
    </lineage>
</organism>
<evidence type="ECO:0000313" key="1">
    <source>
        <dbReference type="EMBL" id="KAH9421906.1"/>
    </source>
</evidence>
<proteinExistence type="predicted"/>
<evidence type="ECO:0000313" key="2">
    <source>
        <dbReference type="Proteomes" id="UP000887458"/>
    </source>
</evidence>
<protein>
    <submittedName>
        <fullName evidence="1">Uncharacterized protein</fullName>
    </submittedName>
</protein>
<reference evidence="1 2" key="1">
    <citation type="journal article" date="2018" name="J. Allergy Clin. Immunol.">
        <title>High-quality assembly of Dermatophagoides pteronyssinus genome and transcriptome reveals a wide range of novel allergens.</title>
        <authorList>
            <person name="Liu X.Y."/>
            <person name="Yang K.Y."/>
            <person name="Wang M.Q."/>
            <person name="Kwok J.S."/>
            <person name="Zeng X."/>
            <person name="Yang Z."/>
            <person name="Xiao X.J."/>
            <person name="Lau C.P."/>
            <person name="Li Y."/>
            <person name="Huang Z.M."/>
            <person name="Ba J.G."/>
            <person name="Yim A.K."/>
            <person name="Ouyang C.Y."/>
            <person name="Ngai S.M."/>
            <person name="Chan T.F."/>
            <person name="Leung E.L."/>
            <person name="Liu L."/>
            <person name="Liu Z.G."/>
            <person name="Tsui S.K."/>
        </authorList>
    </citation>
    <scope>NUCLEOTIDE SEQUENCE [LARGE SCALE GENOMIC DNA]</scope>
    <source>
        <strain evidence="1">Derp</strain>
    </source>
</reference>
<accession>A0ABQ8JH14</accession>
<keyword evidence="2" id="KW-1185">Reference proteome</keyword>
<sequence length="95" mass="11508">MFYNLPHSDYKIDLVKEPRLQHELLYLYDHSNIESIFHHHYKRLRSFVYLPEDNKIVDQKSTKTHITSNEIHEILIGFQLITEKFRLPQSVKLTD</sequence>
<gene>
    <name evidence="1" type="ORF">DERP_002196</name>
</gene>
<comment type="caution">
    <text evidence="1">The sequence shown here is derived from an EMBL/GenBank/DDBJ whole genome shotgun (WGS) entry which is preliminary data.</text>
</comment>
<dbReference type="EMBL" id="NJHN03000037">
    <property type="protein sequence ID" value="KAH9421906.1"/>
    <property type="molecule type" value="Genomic_DNA"/>
</dbReference>
<name>A0ABQ8JH14_DERPT</name>